<dbReference type="PANTHER" id="PTHR22904:SF523">
    <property type="entry name" value="STRESS-INDUCED-PHOSPHOPROTEIN 1"/>
    <property type="match status" value="1"/>
</dbReference>
<dbReference type="GO" id="GO:0051879">
    <property type="term" value="F:Hsp90 protein binding"/>
    <property type="evidence" value="ECO:0007669"/>
    <property type="project" value="TreeGrafter"/>
</dbReference>
<dbReference type="InterPro" id="IPR041243">
    <property type="entry name" value="STI1/HOP_DP"/>
</dbReference>
<gene>
    <name evidence="9" type="ORF">Cvel_20677</name>
</gene>
<dbReference type="GO" id="GO:0005737">
    <property type="term" value="C:cytoplasm"/>
    <property type="evidence" value="ECO:0007669"/>
    <property type="project" value="UniProtKB-SubCell"/>
</dbReference>
<organism evidence="9">
    <name type="scientific">Chromera velia CCMP2878</name>
    <dbReference type="NCBI Taxonomy" id="1169474"/>
    <lineage>
        <taxon>Eukaryota</taxon>
        <taxon>Sar</taxon>
        <taxon>Alveolata</taxon>
        <taxon>Colpodellida</taxon>
        <taxon>Chromeraceae</taxon>
        <taxon>Chromera</taxon>
    </lineage>
</organism>
<dbReference type="AlphaFoldDB" id="A0A0G4G8R2"/>
<evidence type="ECO:0000256" key="4">
    <source>
        <dbReference type="ARBA" id="ARBA00022803"/>
    </source>
</evidence>
<dbReference type="EMBL" id="CDMZ01000969">
    <property type="protein sequence ID" value="CEM24783.1"/>
    <property type="molecule type" value="Genomic_DNA"/>
</dbReference>
<keyword evidence="2" id="KW-0963">Cytoplasm</keyword>
<dbReference type="PROSITE" id="PS50293">
    <property type="entry name" value="TPR_REGION"/>
    <property type="match status" value="1"/>
</dbReference>
<keyword evidence="3" id="KW-0677">Repeat</keyword>
<feature type="region of interest" description="Disordered" evidence="7">
    <location>
        <begin position="85"/>
        <end position="121"/>
    </location>
</feature>
<name>A0A0G4G8R2_9ALVE</name>
<dbReference type="InterPro" id="IPR019734">
    <property type="entry name" value="TPR_rpt"/>
</dbReference>
<dbReference type="PANTHER" id="PTHR22904">
    <property type="entry name" value="TPR REPEAT CONTAINING PROTEIN"/>
    <property type="match status" value="1"/>
</dbReference>
<comment type="subcellular location">
    <subcellularLocation>
        <location evidence="1">Cytoplasm</location>
    </subcellularLocation>
</comment>
<feature type="repeat" description="TPR" evidence="5">
    <location>
        <begin position="255"/>
        <end position="288"/>
    </location>
</feature>
<evidence type="ECO:0000256" key="1">
    <source>
        <dbReference type="ARBA" id="ARBA00004496"/>
    </source>
</evidence>
<dbReference type="VEuPathDB" id="CryptoDB:Cvel_20677"/>
<dbReference type="SMART" id="SM00028">
    <property type="entry name" value="TPR"/>
    <property type="match status" value="6"/>
</dbReference>
<evidence type="ECO:0000313" key="9">
    <source>
        <dbReference type="EMBL" id="CEM24783.1"/>
    </source>
</evidence>
<evidence type="ECO:0000256" key="2">
    <source>
        <dbReference type="ARBA" id="ARBA00022490"/>
    </source>
</evidence>
<dbReference type="Pfam" id="PF17830">
    <property type="entry name" value="STI1-HOP_DP"/>
    <property type="match status" value="1"/>
</dbReference>
<dbReference type="PROSITE" id="PS50005">
    <property type="entry name" value="TPR"/>
    <property type="match status" value="4"/>
</dbReference>
<feature type="domain" description="STI1" evidence="8">
    <location>
        <begin position="390"/>
        <end position="429"/>
    </location>
</feature>
<feature type="repeat" description="TPR" evidence="5">
    <location>
        <begin position="195"/>
        <end position="228"/>
    </location>
</feature>
<dbReference type="Gene3D" id="1.10.260.100">
    <property type="match status" value="1"/>
</dbReference>
<dbReference type="Pfam" id="PF13414">
    <property type="entry name" value="TPR_11"/>
    <property type="match status" value="1"/>
</dbReference>
<dbReference type="InterPro" id="IPR006636">
    <property type="entry name" value="STI1_HS-bd"/>
</dbReference>
<evidence type="ECO:0000256" key="5">
    <source>
        <dbReference type="PROSITE-ProRule" id="PRU00339"/>
    </source>
</evidence>
<feature type="compositionally biased region" description="Basic and acidic residues" evidence="7">
    <location>
        <begin position="85"/>
        <end position="104"/>
    </location>
</feature>
<feature type="coiled-coil region" evidence="6">
    <location>
        <begin position="220"/>
        <end position="247"/>
    </location>
</feature>
<feature type="repeat" description="TPR" evidence="5">
    <location>
        <begin position="120"/>
        <end position="153"/>
    </location>
</feature>
<evidence type="ECO:0000256" key="3">
    <source>
        <dbReference type="ARBA" id="ARBA00022737"/>
    </source>
</evidence>
<dbReference type="Gene3D" id="1.25.40.10">
    <property type="entry name" value="Tetratricopeptide repeat domain"/>
    <property type="match status" value="2"/>
</dbReference>
<evidence type="ECO:0000256" key="7">
    <source>
        <dbReference type="SAM" id="MobiDB-lite"/>
    </source>
</evidence>
<dbReference type="Pfam" id="PF13424">
    <property type="entry name" value="TPR_12"/>
    <property type="match status" value="1"/>
</dbReference>
<reference evidence="9" key="1">
    <citation type="submission" date="2014-11" db="EMBL/GenBank/DDBJ databases">
        <authorList>
            <person name="Otto D Thomas"/>
            <person name="Naeem Raeece"/>
        </authorList>
    </citation>
    <scope>NUCLEOTIDE SEQUENCE</scope>
</reference>
<dbReference type="SMART" id="SM00727">
    <property type="entry name" value="STI1"/>
    <property type="match status" value="1"/>
</dbReference>
<dbReference type="SUPFAM" id="SSF48452">
    <property type="entry name" value="TPR-like"/>
    <property type="match status" value="2"/>
</dbReference>
<protein>
    <recommendedName>
        <fullName evidence="8">STI1 domain-containing protein</fullName>
    </recommendedName>
</protein>
<dbReference type="FunFam" id="1.10.260.100:FF:000002">
    <property type="entry name" value="Stress-induced-phosphoprotein 1 (Hsp70/Hsp90-organizing)"/>
    <property type="match status" value="1"/>
</dbReference>
<keyword evidence="6" id="KW-0175">Coiled coil</keyword>
<proteinExistence type="predicted"/>
<evidence type="ECO:0000259" key="8">
    <source>
        <dbReference type="SMART" id="SM00727"/>
    </source>
</evidence>
<accession>A0A0G4G8R2</accession>
<evidence type="ECO:0000256" key="6">
    <source>
        <dbReference type="SAM" id="Coils"/>
    </source>
</evidence>
<sequence length="441" mass="49928">MNGHGGANQEGGLKAEEIVKMLQKPKFQRYMGDVDFQEAVEDLLKNGRLDPNHSDPRVYELCLAAATGVVTDDTKFEEEAIKRKEAENRRKEAEKARREAEAKAAADAAEAAKPPEQREAEALRQEGNALYKKKEFDAALQKYRAAAEKFPTDLLVYGNIAAVHLEQGNFAACEEECKKALEKRYEWKAPEEKVAKIFCRLASCYQKQKKYDDAIAMYNKALMEDNNRQTRAALAEVEREKEKAAAAAYENPELAEEKRQEGNKLFQSGQFVEAKAAYDEAIKRNPKDVRLYSNRAAVFCKLFEYPTALKDVEKALAIDESFVKAWSRKGTIHTQMKEYNKAMEAYRKGLSLDPENKECKAGLENVIQTISATQGSDKPDQAQIQAAMQDPEIQKLMRDPQFQLILQNMQEDPKRAAEYMRDPKIREGIQKLAVAGIIRLG</sequence>
<dbReference type="InterPro" id="IPR011990">
    <property type="entry name" value="TPR-like_helical_dom_sf"/>
</dbReference>
<keyword evidence="4 5" id="KW-0802">TPR repeat</keyword>
<dbReference type="Pfam" id="PF00515">
    <property type="entry name" value="TPR_1"/>
    <property type="match status" value="1"/>
</dbReference>
<feature type="repeat" description="TPR" evidence="5">
    <location>
        <begin position="323"/>
        <end position="356"/>
    </location>
</feature>
<dbReference type="PhylomeDB" id="A0A0G4G8R2"/>